<evidence type="ECO:0000313" key="1">
    <source>
        <dbReference type="EMBL" id="KAI4372397.1"/>
    </source>
</evidence>
<reference evidence="2" key="1">
    <citation type="journal article" date="2023" name="Front. Plant Sci.">
        <title>Chromosomal-level genome assembly of Melastoma candidum provides insights into trichome evolution.</title>
        <authorList>
            <person name="Zhong Y."/>
            <person name="Wu W."/>
            <person name="Sun C."/>
            <person name="Zou P."/>
            <person name="Liu Y."/>
            <person name="Dai S."/>
            <person name="Zhou R."/>
        </authorList>
    </citation>
    <scope>NUCLEOTIDE SEQUENCE [LARGE SCALE GENOMIC DNA]</scope>
</reference>
<name>A0ACB9R8U4_9MYRT</name>
<proteinExistence type="predicted"/>
<dbReference type="EMBL" id="CM042883">
    <property type="protein sequence ID" value="KAI4372397.1"/>
    <property type="molecule type" value="Genomic_DNA"/>
</dbReference>
<evidence type="ECO:0000313" key="2">
    <source>
        <dbReference type="Proteomes" id="UP001057402"/>
    </source>
</evidence>
<gene>
    <name evidence="1" type="ORF">MLD38_010635</name>
</gene>
<dbReference type="Proteomes" id="UP001057402">
    <property type="component" value="Chromosome 4"/>
</dbReference>
<sequence>MRLSCLSCPSAQRTISDLDYRHDPCQKELQPIDEERNWSGPLRPPPFDRMGRSGPPGGLPMKSIWGPPPHRQMCMSGELGFVRGKIGKGRDEGGPRLIRSSGMRRDWSFEDLRQRRDAGL</sequence>
<accession>A0ACB9R8U4</accession>
<organism evidence="1 2">
    <name type="scientific">Melastoma candidum</name>
    <dbReference type="NCBI Taxonomy" id="119954"/>
    <lineage>
        <taxon>Eukaryota</taxon>
        <taxon>Viridiplantae</taxon>
        <taxon>Streptophyta</taxon>
        <taxon>Embryophyta</taxon>
        <taxon>Tracheophyta</taxon>
        <taxon>Spermatophyta</taxon>
        <taxon>Magnoliopsida</taxon>
        <taxon>eudicotyledons</taxon>
        <taxon>Gunneridae</taxon>
        <taxon>Pentapetalae</taxon>
        <taxon>rosids</taxon>
        <taxon>malvids</taxon>
        <taxon>Myrtales</taxon>
        <taxon>Melastomataceae</taxon>
        <taxon>Melastomatoideae</taxon>
        <taxon>Melastomateae</taxon>
        <taxon>Melastoma</taxon>
    </lineage>
</organism>
<comment type="caution">
    <text evidence="1">The sequence shown here is derived from an EMBL/GenBank/DDBJ whole genome shotgun (WGS) entry which is preliminary data.</text>
</comment>
<keyword evidence="2" id="KW-1185">Reference proteome</keyword>
<protein>
    <submittedName>
        <fullName evidence="1">Uncharacterized protein</fullName>
    </submittedName>
</protein>